<dbReference type="Proteomes" id="UP000030106">
    <property type="component" value="Unassembled WGS sequence"/>
</dbReference>
<comment type="caution">
    <text evidence="2">The sequence shown here is derived from an EMBL/GenBank/DDBJ whole genome shotgun (WGS) entry which is preliminary data.</text>
</comment>
<feature type="compositionally biased region" description="Basic residues" evidence="1">
    <location>
        <begin position="123"/>
        <end position="132"/>
    </location>
</feature>
<dbReference type="AlphaFoldDB" id="A0A0A2W0Y9"/>
<name>A0A0A2W0Y9_BEABA</name>
<gene>
    <name evidence="2" type="ORF">BBAD15_g302</name>
</gene>
<accession>A0A0A2W0Y9</accession>
<evidence type="ECO:0000256" key="1">
    <source>
        <dbReference type="SAM" id="MobiDB-lite"/>
    </source>
</evidence>
<dbReference type="HOGENOM" id="CLU_1916699_0_0_1"/>
<proteinExistence type="predicted"/>
<feature type="compositionally biased region" description="Polar residues" evidence="1">
    <location>
        <begin position="1"/>
        <end position="13"/>
    </location>
</feature>
<evidence type="ECO:0000313" key="3">
    <source>
        <dbReference type="Proteomes" id="UP000030106"/>
    </source>
</evidence>
<dbReference type="EMBL" id="ANFO01000023">
    <property type="protein sequence ID" value="KGQ13821.1"/>
    <property type="molecule type" value="Genomic_DNA"/>
</dbReference>
<protein>
    <submittedName>
        <fullName evidence="2">Uncharacterized protein</fullName>
    </submittedName>
</protein>
<reference evidence="2 3" key="1">
    <citation type="submission" date="2012-10" db="EMBL/GenBank/DDBJ databases">
        <title>Genome sequencing and analysis of entomopathogenic fungi Beauveria bassiana D1-5.</title>
        <authorList>
            <person name="Li Q."/>
            <person name="Wang L."/>
            <person name="Zhang Z."/>
            <person name="Wang Q."/>
            <person name="Ren J."/>
            <person name="Wang M."/>
            <person name="Xu W."/>
            <person name="Wang J."/>
            <person name="Lu Y."/>
            <person name="Du Q."/>
            <person name="Sun Z."/>
        </authorList>
    </citation>
    <scope>NUCLEOTIDE SEQUENCE [LARGE SCALE GENOMIC DNA]</scope>
    <source>
        <strain evidence="2 3">D1-5</strain>
    </source>
</reference>
<feature type="region of interest" description="Disordered" evidence="1">
    <location>
        <begin position="1"/>
        <end position="132"/>
    </location>
</feature>
<evidence type="ECO:0000313" key="2">
    <source>
        <dbReference type="EMBL" id="KGQ13821.1"/>
    </source>
</evidence>
<sequence length="132" mass="14401">MPNSPIARTQATASADARPGADIGKARRRKRCQGDAPSVRPASRISFGTAANAERAAGKQHQDLDQQPSPTFGPGQPPGHRQPQGDNNHQREAAQPEGNGNRAAVAPGQMKPMPRRNTEQCRKRNRQQQQRR</sequence>
<organism evidence="2 3">
    <name type="scientific">Beauveria bassiana D1-5</name>
    <dbReference type="NCBI Taxonomy" id="1245745"/>
    <lineage>
        <taxon>Eukaryota</taxon>
        <taxon>Fungi</taxon>
        <taxon>Dikarya</taxon>
        <taxon>Ascomycota</taxon>
        <taxon>Pezizomycotina</taxon>
        <taxon>Sordariomycetes</taxon>
        <taxon>Hypocreomycetidae</taxon>
        <taxon>Hypocreales</taxon>
        <taxon>Cordycipitaceae</taxon>
        <taxon>Beauveria</taxon>
    </lineage>
</organism>